<dbReference type="Proteomes" id="UP000247702">
    <property type="component" value="Unassembled WGS sequence"/>
</dbReference>
<reference evidence="4 6" key="1">
    <citation type="submission" date="2017-11" db="EMBL/GenBank/DDBJ databases">
        <title>The genome of Rhizophagus clarus HR1 reveals common genetic basis of auxotrophy among arbuscular mycorrhizal fungi.</title>
        <authorList>
            <person name="Kobayashi Y."/>
        </authorList>
    </citation>
    <scope>NUCLEOTIDE SEQUENCE [LARGE SCALE GENOMIC DNA]</scope>
    <source>
        <strain evidence="4 6">HR1</strain>
    </source>
</reference>
<dbReference type="Pfam" id="PF07714">
    <property type="entry name" value="PK_Tyr_Ser-Thr"/>
    <property type="match status" value="1"/>
</dbReference>
<dbReference type="InterPro" id="IPR050167">
    <property type="entry name" value="Ser_Thr_protein_kinase"/>
</dbReference>
<dbReference type="GO" id="GO:0005737">
    <property type="term" value="C:cytoplasm"/>
    <property type="evidence" value="ECO:0007669"/>
    <property type="project" value="TreeGrafter"/>
</dbReference>
<evidence type="ECO:0000313" key="4">
    <source>
        <dbReference type="EMBL" id="GBB88342.1"/>
    </source>
</evidence>
<dbReference type="InterPro" id="IPR000719">
    <property type="entry name" value="Prot_kinase_dom"/>
</dbReference>
<evidence type="ECO:0000259" key="3">
    <source>
        <dbReference type="PROSITE" id="PS50011"/>
    </source>
</evidence>
<keyword evidence="5" id="KW-0808">Transferase</keyword>
<dbReference type="EMBL" id="BEXD01000546">
    <property type="protein sequence ID" value="GBB88342.1"/>
    <property type="molecule type" value="Genomic_DNA"/>
</dbReference>
<keyword evidence="1" id="KW-0175">Coiled coil</keyword>
<feature type="coiled-coil region" evidence="1">
    <location>
        <begin position="393"/>
        <end position="424"/>
    </location>
</feature>
<accession>A0A2Z6QI61</accession>
<dbReference type="GO" id="GO:0007165">
    <property type="term" value="P:signal transduction"/>
    <property type="evidence" value="ECO:0007669"/>
    <property type="project" value="TreeGrafter"/>
</dbReference>
<keyword evidence="6" id="KW-1185">Reference proteome</keyword>
<dbReference type="EMBL" id="BLAL01000006">
    <property type="protein sequence ID" value="GES73361.1"/>
    <property type="molecule type" value="Genomic_DNA"/>
</dbReference>
<dbReference type="InterPro" id="IPR001245">
    <property type="entry name" value="Ser-Thr/Tyr_kinase_cat_dom"/>
</dbReference>
<dbReference type="OrthoDB" id="8927528at2759"/>
<evidence type="ECO:0000313" key="5">
    <source>
        <dbReference type="EMBL" id="GES73361.1"/>
    </source>
</evidence>
<sequence>MNQLNENEENEKRRILCKQIDVEKNSCKNDNSKNNKRIYGKCSECKRINTGRNWCQACNSKRFQQKFNNWTSGNDVINKFIQNSQLTAKNNLQMLEWIPYNKFNNIMYATEGKFGKGYCANWKEGYISYWNKNKKRWKRDGKTLVALKTLNNSQNFTLEFINQVMLHLKIHEYKLSNHVIKCHGITQDPKTKNYIIVMNHTKIGYLPNFLTSKKKQVYKKYELHKNKLNSSLQLWNYKIMILQRISIGLKRIHNKDLIYRDLHIEDTLCNNCITDMRSCKPENYKKLENMENNMYNAYLYLAPEILRGQECTQFSDIYSFGMTIYEMISEITPYHDSNAHVLCLALNICEELKSEINIKIPQILLQLIERCLDENPLNRPNADYLFKSFDKWLKELNRYNKGIENQAETTKTELIKQIEEIEKTNNSSPFNINDISEPQTSDNTDNNVSDTEDSEKSDSSDCFDSEITD</sequence>
<dbReference type="GO" id="GO:0004672">
    <property type="term" value="F:protein kinase activity"/>
    <property type="evidence" value="ECO:0007669"/>
    <property type="project" value="InterPro"/>
</dbReference>
<gene>
    <name evidence="5" type="ORF">RCL2_000090200</name>
    <name evidence="4" type="ORF">RclHR1_01490023</name>
</gene>
<protein>
    <submittedName>
        <fullName evidence="5">Kinase-like domain-containing protein</fullName>
    </submittedName>
</protein>
<dbReference type="Proteomes" id="UP000615446">
    <property type="component" value="Unassembled WGS sequence"/>
</dbReference>
<evidence type="ECO:0000256" key="1">
    <source>
        <dbReference type="SAM" id="Coils"/>
    </source>
</evidence>
<proteinExistence type="predicted"/>
<dbReference type="InterPro" id="IPR011009">
    <property type="entry name" value="Kinase-like_dom_sf"/>
</dbReference>
<feature type="compositionally biased region" description="Acidic residues" evidence="2">
    <location>
        <begin position="460"/>
        <end position="469"/>
    </location>
</feature>
<feature type="domain" description="Protein kinase" evidence="3">
    <location>
        <begin position="103"/>
        <end position="393"/>
    </location>
</feature>
<feature type="compositionally biased region" description="Polar residues" evidence="2">
    <location>
        <begin position="426"/>
        <end position="448"/>
    </location>
</feature>
<dbReference type="AlphaFoldDB" id="A0A2Z6QI61"/>
<organism evidence="4 6">
    <name type="scientific">Rhizophagus clarus</name>
    <dbReference type="NCBI Taxonomy" id="94130"/>
    <lineage>
        <taxon>Eukaryota</taxon>
        <taxon>Fungi</taxon>
        <taxon>Fungi incertae sedis</taxon>
        <taxon>Mucoromycota</taxon>
        <taxon>Glomeromycotina</taxon>
        <taxon>Glomeromycetes</taxon>
        <taxon>Glomerales</taxon>
        <taxon>Glomeraceae</taxon>
        <taxon>Rhizophagus</taxon>
    </lineage>
</organism>
<feature type="region of interest" description="Disordered" evidence="2">
    <location>
        <begin position="426"/>
        <end position="469"/>
    </location>
</feature>
<name>A0A2Z6QI61_9GLOM</name>
<dbReference type="GO" id="GO:0005524">
    <property type="term" value="F:ATP binding"/>
    <property type="evidence" value="ECO:0007669"/>
    <property type="project" value="InterPro"/>
</dbReference>
<keyword evidence="5" id="KW-0418">Kinase</keyword>
<dbReference type="PANTHER" id="PTHR23257">
    <property type="entry name" value="SERINE-THREONINE PROTEIN KINASE"/>
    <property type="match status" value="1"/>
</dbReference>
<evidence type="ECO:0000313" key="6">
    <source>
        <dbReference type="Proteomes" id="UP000247702"/>
    </source>
</evidence>
<dbReference type="Gene3D" id="1.10.510.10">
    <property type="entry name" value="Transferase(Phosphotransferase) domain 1"/>
    <property type="match status" value="1"/>
</dbReference>
<reference evidence="5" key="2">
    <citation type="submission" date="2019-10" db="EMBL/GenBank/DDBJ databases">
        <title>Conservation and host-specific expression of non-tandemly repeated heterogenous ribosome RNA gene in arbuscular mycorrhizal fungi.</title>
        <authorList>
            <person name="Maeda T."/>
            <person name="Kobayashi Y."/>
            <person name="Nakagawa T."/>
            <person name="Ezawa T."/>
            <person name="Yamaguchi K."/>
            <person name="Bino T."/>
            <person name="Nishimoto Y."/>
            <person name="Shigenobu S."/>
            <person name="Kawaguchi M."/>
        </authorList>
    </citation>
    <scope>NUCLEOTIDE SEQUENCE</scope>
    <source>
        <strain evidence="5">HR1</strain>
    </source>
</reference>
<evidence type="ECO:0000256" key="2">
    <source>
        <dbReference type="SAM" id="MobiDB-lite"/>
    </source>
</evidence>
<dbReference type="PROSITE" id="PS50011">
    <property type="entry name" value="PROTEIN_KINASE_DOM"/>
    <property type="match status" value="1"/>
</dbReference>
<comment type="caution">
    <text evidence="4">The sequence shown here is derived from an EMBL/GenBank/DDBJ whole genome shotgun (WGS) entry which is preliminary data.</text>
</comment>
<dbReference type="PANTHER" id="PTHR23257:SF963">
    <property type="entry name" value="AT08303P"/>
    <property type="match status" value="1"/>
</dbReference>
<dbReference type="SUPFAM" id="SSF56112">
    <property type="entry name" value="Protein kinase-like (PK-like)"/>
    <property type="match status" value="1"/>
</dbReference>
<dbReference type="Gene3D" id="1.10.10.1010">
    <property type="entry name" value="Intein homing endonuclease, domain IV"/>
    <property type="match status" value="1"/>
</dbReference>